<evidence type="ECO:0000313" key="1">
    <source>
        <dbReference type="EnsemblPlants" id="AVESA.00010b.r2.4DG0786480.1.CDS.1"/>
    </source>
</evidence>
<evidence type="ECO:0000313" key="2">
    <source>
        <dbReference type="Proteomes" id="UP001732700"/>
    </source>
</evidence>
<name>A0ACD5XGL0_AVESA</name>
<reference evidence="1" key="2">
    <citation type="submission" date="2025-09" db="UniProtKB">
        <authorList>
            <consortium name="EnsemblPlants"/>
        </authorList>
    </citation>
    <scope>IDENTIFICATION</scope>
</reference>
<accession>A0ACD5XGL0</accession>
<keyword evidence="2" id="KW-1185">Reference proteome</keyword>
<dbReference type="EnsemblPlants" id="AVESA.00010b.r2.4DG0786480.1">
    <property type="protein sequence ID" value="AVESA.00010b.r2.4DG0786480.1.CDS.1"/>
    <property type="gene ID" value="AVESA.00010b.r2.4DG0786480"/>
</dbReference>
<protein>
    <submittedName>
        <fullName evidence="1">Uncharacterized protein</fullName>
    </submittedName>
</protein>
<dbReference type="Proteomes" id="UP001732700">
    <property type="component" value="Chromosome 4D"/>
</dbReference>
<reference evidence="1" key="1">
    <citation type="submission" date="2021-05" db="EMBL/GenBank/DDBJ databases">
        <authorList>
            <person name="Scholz U."/>
            <person name="Mascher M."/>
            <person name="Fiebig A."/>
        </authorList>
    </citation>
    <scope>NUCLEOTIDE SEQUENCE [LARGE SCALE GENOMIC DNA]</scope>
</reference>
<sequence length="454" mass="49260">MPLLDHVMHQMSTSMIPACYRVIVCWWVVLLLSCTVATSHGQPPLISRLAKDPATSLYTITVKADKSPLVVDLAGSLVWSTCPSSPKHGTVPCESTTCDTAKQQGPAAGCRYVDGGRFWENRKPGSSWCACTAHPLNPVTRECSTGDLTSVAMSTNTTTNGTMDLRPEEPFAVVGACAPARLLRSLPASATGIAGFSRQPLSLPSQLAGQRGFGKNFALCLPVFATFGDTPVYMPLPSSPGLVDYRTNIPYTPLLSNAGGHYYIPVKGISVSWNGVHVTAQLPAGVLDLDSRTGRGGVALSTATPYGTMRPDVFEAFAKAFDDVITRKGNVPYRWLPVERVVPAVKPFELCYRGSFTRLRRPSAYDLPYITLELGEGATWNWTLYTDNYMVEVDRAMCVGILPTAMDSKPAVVLGGRQLENNLLVFDLDNQRLGFSQLLDFRLTSCSSSKFSRN</sequence>
<organism evidence="1 2">
    <name type="scientific">Avena sativa</name>
    <name type="common">Oat</name>
    <dbReference type="NCBI Taxonomy" id="4498"/>
    <lineage>
        <taxon>Eukaryota</taxon>
        <taxon>Viridiplantae</taxon>
        <taxon>Streptophyta</taxon>
        <taxon>Embryophyta</taxon>
        <taxon>Tracheophyta</taxon>
        <taxon>Spermatophyta</taxon>
        <taxon>Magnoliopsida</taxon>
        <taxon>Liliopsida</taxon>
        <taxon>Poales</taxon>
        <taxon>Poaceae</taxon>
        <taxon>BOP clade</taxon>
        <taxon>Pooideae</taxon>
        <taxon>Poodae</taxon>
        <taxon>Poeae</taxon>
        <taxon>Poeae Chloroplast Group 1 (Aveneae type)</taxon>
        <taxon>Aveninae</taxon>
        <taxon>Avena</taxon>
    </lineage>
</organism>
<proteinExistence type="predicted"/>